<comment type="caution">
    <text evidence="2">The sequence shown here is derived from an EMBL/GenBank/DDBJ whole genome shotgun (WGS) entry which is preliminary data.</text>
</comment>
<keyword evidence="1" id="KW-1133">Transmembrane helix</keyword>
<dbReference type="Proteomes" id="UP000632740">
    <property type="component" value="Unassembled WGS sequence"/>
</dbReference>
<feature type="transmembrane region" description="Helical" evidence="1">
    <location>
        <begin position="20"/>
        <end position="41"/>
    </location>
</feature>
<keyword evidence="1" id="KW-0812">Transmembrane</keyword>
<evidence type="ECO:0000313" key="3">
    <source>
        <dbReference type="Proteomes" id="UP000632740"/>
    </source>
</evidence>
<evidence type="ECO:0000256" key="1">
    <source>
        <dbReference type="SAM" id="Phobius"/>
    </source>
</evidence>
<organism evidence="2 3">
    <name type="scientific">Cellulomonas chitinilytica</name>
    <dbReference type="NCBI Taxonomy" id="398759"/>
    <lineage>
        <taxon>Bacteria</taxon>
        <taxon>Bacillati</taxon>
        <taxon>Actinomycetota</taxon>
        <taxon>Actinomycetes</taxon>
        <taxon>Micrococcales</taxon>
        <taxon>Cellulomonadaceae</taxon>
        <taxon>Cellulomonas</taxon>
    </lineage>
</organism>
<accession>A0A919NYJ2</accession>
<dbReference type="AlphaFoldDB" id="A0A919NYJ2"/>
<gene>
    <name evidence="2" type="ORF">Cch01nite_06110</name>
</gene>
<proteinExistence type="predicted"/>
<protein>
    <submittedName>
        <fullName evidence="2">Uncharacterized protein</fullName>
    </submittedName>
</protein>
<sequence length="159" mass="16645">MRTDATLRPTLYPPVTYGHGWTVLGLCLVAGVALVLVVVLLSTRPGGLPRLPGMRRSTRVRRQALARVDAVLVAYEAGRVDAPGAASELSQTVRGFAAAWTGVAYETMTPSQLATAGPVPLHDVVSALAVATFAPAPGTADVATLARDVREVVTRWSTS</sequence>
<name>A0A919NYJ2_9CELL</name>
<dbReference type="EMBL" id="BONK01000002">
    <property type="protein sequence ID" value="GIG19887.1"/>
    <property type="molecule type" value="Genomic_DNA"/>
</dbReference>
<dbReference type="RefSeq" id="WP_203748450.1">
    <property type="nucleotide sequence ID" value="NZ_BONK01000002.1"/>
</dbReference>
<keyword evidence="3" id="KW-1185">Reference proteome</keyword>
<keyword evidence="1" id="KW-0472">Membrane</keyword>
<reference evidence="2" key="1">
    <citation type="submission" date="2021-01" db="EMBL/GenBank/DDBJ databases">
        <title>Whole genome shotgun sequence of Cellulomonas chitinilytica NBRC 110799.</title>
        <authorList>
            <person name="Komaki H."/>
            <person name="Tamura T."/>
        </authorList>
    </citation>
    <scope>NUCLEOTIDE SEQUENCE</scope>
    <source>
        <strain evidence="2">NBRC 110799</strain>
    </source>
</reference>
<evidence type="ECO:0000313" key="2">
    <source>
        <dbReference type="EMBL" id="GIG19887.1"/>
    </source>
</evidence>